<dbReference type="OrthoDB" id="9810880at2"/>
<evidence type="ECO:0000259" key="7">
    <source>
        <dbReference type="Pfam" id="PF08543"/>
    </source>
</evidence>
<gene>
    <name evidence="8" type="ORF">HMPREF2086_00194</name>
</gene>
<organism evidence="8 9">
    <name type="scientific">Helicobacter macacae MIT 99-5501</name>
    <dbReference type="NCBI Taxonomy" id="1357400"/>
    <lineage>
        <taxon>Bacteria</taxon>
        <taxon>Pseudomonadati</taxon>
        <taxon>Campylobacterota</taxon>
        <taxon>Epsilonproteobacteria</taxon>
        <taxon>Campylobacterales</taxon>
        <taxon>Helicobacteraceae</taxon>
        <taxon>Helicobacter</taxon>
    </lineage>
</organism>
<comment type="pathway">
    <text evidence="1">Cofactor biosynthesis; thiamine diphosphate biosynthesis.</text>
</comment>
<reference evidence="8 9" key="1">
    <citation type="journal article" date="2014" name="Genome Announc.">
        <title>Draft genome sequences of six enterohepatic helicobacter species isolated from humans and one from rhesus macaques.</title>
        <authorList>
            <person name="Shen Z."/>
            <person name="Sheh A."/>
            <person name="Young S.K."/>
            <person name="Abouelliel A."/>
            <person name="Ward D.V."/>
            <person name="Earl A.M."/>
            <person name="Fox J.G."/>
        </authorList>
    </citation>
    <scope>NUCLEOTIDE SEQUENCE [LARGE SCALE GENOMIC DNA]</scope>
    <source>
        <strain evidence="8 9">MIT 99-5501</strain>
    </source>
</reference>
<dbReference type="Pfam" id="PF08543">
    <property type="entry name" value="Phos_pyr_kin"/>
    <property type="match status" value="1"/>
</dbReference>
<evidence type="ECO:0000256" key="2">
    <source>
        <dbReference type="ARBA" id="ARBA00012135"/>
    </source>
</evidence>
<dbReference type="CDD" id="cd01169">
    <property type="entry name" value="HMPP_kinase"/>
    <property type="match status" value="1"/>
</dbReference>
<dbReference type="InterPro" id="IPR013749">
    <property type="entry name" value="PM/HMP-P_kinase-1"/>
</dbReference>
<dbReference type="FunFam" id="3.40.1190.20:FF:000003">
    <property type="entry name" value="Phosphomethylpyrimidine kinase ThiD"/>
    <property type="match status" value="1"/>
</dbReference>
<dbReference type="NCBIfam" id="TIGR00097">
    <property type="entry name" value="HMP-P_kinase"/>
    <property type="match status" value="1"/>
</dbReference>
<dbReference type="GO" id="GO:0005829">
    <property type="term" value="C:cytosol"/>
    <property type="evidence" value="ECO:0007669"/>
    <property type="project" value="TreeGrafter"/>
</dbReference>
<dbReference type="PANTHER" id="PTHR20858">
    <property type="entry name" value="PHOSPHOMETHYLPYRIMIDINE KINASE"/>
    <property type="match status" value="1"/>
</dbReference>
<dbReference type="GO" id="GO:0009228">
    <property type="term" value="P:thiamine biosynthetic process"/>
    <property type="evidence" value="ECO:0007669"/>
    <property type="project" value="InterPro"/>
</dbReference>
<proteinExistence type="predicted"/>
<dbReference type="eggNOG" id="COG0351">
    <property type="taxonomic scope" value="Bacteria"/>
</dbReference>
<dbReference type="GO" id="GO:0009229">
    <property type="term" value="P:thiamine diphosphate biosynthetic process"/>
    <property type="evidence" value="ECO:0007669"/>
    <property type="project" value="UniProtKB-UniPathway"/>
</dbReference>
<evidence type="ECO:0000313" key="9">
    <source>
        <dbReference type="Proteomes" id="UP000018731"/>
    </source>
</evidence>
<name>V8CCW1_9HELI</name>
<keyword evidence="6" id="KW-0067">ATP-binding</keyword>
<comment type="caution">
    <text evidence="8">The sequence shown here is derived from an EMBL/GenBank/DDBJ whole genome shotgun (WGS) entry which is preliminary data.</text>
</comment>
<accession>V8CCW1</accession>
<keyword evidence="9" id="KW-1185">Reference proteome</keyword>
<dbReference type="InterPro" id="IPR029056">
    <property type="entry name" value="Ribokinase-like"/>
</dbReference>
<dbReference type="AlphaFoldDB" id="V8CCW1"/>
<keyword evidence="5 8" id="KW-0418">Kinase</keyword>
<evidence type="ECO:0000256" key="3">
    <source>
        <dbReference type="ARBA" id="ARBA00022679"/>
    </source>
</evidence>
<dbReference type="STRING" id="1357400.HMPREF2086_00194"/>
<dbReference type="GO" id="GO:0008972">
    <property type="term" value="F:phosphomethylpyrimidine kinase activity"/>
    <property type="evidence" value="ECO:0007669"/>
    <property type="project" value="InterPro"/>
</dbReference>
<dbReference type="PANTHER" id="PTHR20858:SF17">
    <property type="entry name" value="HYDROXYMETHYLPYRIMIDINE_PHOSPHOMETHYLPYRIMIDINE KINASE THI20-RELATED"/>
    <property type="match status" value="1"/>
</dbReference>
<dbReference type="HOGENOM" id="CLU_020520_0_0_7"/>
<dbReference type="Proteomes" id="UP000018731">
    <property type="component" value="Unassembled WGS sequence"/>
</dbReference>
<dbReference type="UniPathway" id="UPA00060">
    <property type="reaction ID" value="UER00138"/>
</dbReference>
<sequence length="276" mass="29429">MTNTSTNLIPPKSTTLPPVLTIAGSDCSGGAGLQADLKTFSAHKLYGMSIVLSVVAENTARVISSYDLPPSAIDEQFEAVFSDIVPKASKIGMLGSEPILECVRENLVRYTPANVVLDPVMFAKNGYPLMPKPVREKLASILPLCDVLTPNLPEASELVGFEITSLESMKKAAQILYDKGAKSVLIKGGHSKQNPQNSNDIFYNGSEFVLLESSRIDTKNTHGTGCTLSSAIACNLAQGKDALSSVRLAKKYVYGAILHSLNLGKGNGPTNHFFGL</sequence>
<keyword evidence="4" id="KW-0547">Nucleotide-binding</keyword>
<dbReference type="GO" id="GO:0005524">
    <property type="term" value="F:ATP binding"/>
    <property type="evidence" value="ECO:0007669"/>
    <property type="project" value="UniProtKB-KW"/>
</dbReference>
<feature type="domain" description="Pyridoxamine kinase/Phosphomethylpyrimidine kinase" evidence="7">
    <location>
        <begin position="26"/>
        <end position="271"/>
    </location>
</feature>
<dbReference type="Gene3D" id="3.40.1190.20">
    <property type="match status" value="1"/>
</dbReference>
<evidence type="ECO:0000256" key="6">
    <source>
        <dbReference type="ARBA" id="ARBA00022840"/>
    </source>
</evidence>
<evidence type="ECO:0000256" key="1">
    <source>
        <dbReference type="ARBA" id="ARBA00004948"/>
    </source>
</evidence>
<dbReference type="PATRIC" id="fig|1357400.3.peg.277"/>
<dbReference type="SUPFAM" id="SSF53613">
    <property type="entry name" value="Ribokinase-like"/>
    <property type="match status" value="1"/>
</dbReference>
<dbReference type="EMBL" id="AZJI01000001">
    <property type="protein sequence ID" value="ETD24860.1"/>
    <property type="molecule type" value="Genomic_DNA"/>
</dbReference>
<evidence type="ECO:0000313" key="8">
    <source>
        <dbReference type="EMBL" id="ETD24860.1"/>
    </source>
</evidence>
<dbReference type="GO" id="GO:0008902">
    <property type="term" value="F:hydroxymethylpyrimidine kinase activity"/>
    <property type="evidence" value="ECO:0007669"/>
    <property type="project" value="UniProtKB-EC"/>
</dbReference>
<protein>
    <recommendedName>
        <fullName evidence="2">hydroxymethylpyrimidine kinase</fullName>
        <ecNumber evidence="2">2.7.1.49</ecNumber>
    </recommendedName>
</protein>
<keyword evidence="3" id="KW-0808">Transferase</keyword>
<dbReference type="EC" id="2.7.1.49" evidence="2"/>
<evidence type="ECO:0000256" key="4">
    <source>
        <dbReference type="ARBA" id="ARBA00022741"/>
    </source>
</evidence>
<evidence type="ECO:0000256" key="5">
    <source>
        <dbReference type="ARBA" id="ARBA00022777"/>
    </source>
</evidence>
<dbReference type="InterPro" id="IPR004399">
    <property type="entry name" value="HMP/HMP-P_kinase_dom"/>
</dbReference>